<dbReference type="PRINTS" id="PR00344">
    <property type="entry name" value="BCTRLSENSOR"/>
</dbReference>
<dbReference type="Gene3D" id="2.130.10.10">
    <property type="entry name" value="YVTN repeat-like/Quinoprotein amine dehydrogenase"/>
    <property type="match status" value="2"/>
</dbReference>
<dbReference type="Pfam" id="PF07495">
    <property type="entry name" value="Y_Y_Y"/>
    <property type="match status" value="1"/>
</dbReference>
<evidence type="ECO:0000256" key="2">
    <source>
        <dbReference type="ARBA" id="ARBA00012438"/>
    </source>
</evidence>
<evidence type="ECO:0000256" key="11">
    <source>
        <dbReference type="ARBA" id="ARBA00023163"/>
    </source>
</evidence>
<dbReference type="GO" id="GO:0000155">
    <property type="term" value="F:phosphorelay sensor kinase activity"/>
    <property type="evidence" value="ECO:0007669"/>
    <property type="project" value="InterPro"/>
</dbReference>
<dbReference type="InterPro" id="IPR013783">
    <property type="entry name" value="Ig-like_fold"/>
</dbReference>
<evidence type="ECO:0000256" key="9">
    <source>
        <dbReference type="ARBA" id="ARBA00023015"/>
    </source>
</evidence>
<dbReference type="InterPro" id="IPR005467">
    <property type="entry name" value="His_kinase_dom"/>
</dbReference>
<dbReference type="PROSITE" id="PS50109">
    <property type="entry name" value="HIS_KIN"/>
    <property type="match status" value="1"/>
</dbReference>
<dbReference type="InterPro" id="IPR004358">
    <property type="entry name" value="Sig_transdc_His_kin-like_C"/>
</dbReference>
<evidence type="ECO:0000256" key="3">
    <source>
        <dbReference type="ARBA" id="ARBA00022553"/>
    </source>
</evidence>
<dbReference type="InterPro" id="IPR015943">
    <property type="entry name" value="WD40/YVTN_repeat-like_dom_sf"/>
</dbReference>
<keyword evidence="10" id="KW-0238">DNA-binding</keyword>
<keyword evidence="5" id="KW-0547">Nucleotide-binding</keyword>
<dbReference type="GO" id="GO:0043565">
    <property type="term" value="F:sequence-specific DNA binding"/>
    <property type="evidence" value="ECO:0007669"/>
    <property type="project" value="InterPro"/>
</dbReference>
<dbReference type="InterPro" id="IPR003594">
    <property type="entry name" value="HATPase_dom"/>
</dbReference>
<keyword evidence="7" id="KW-0067">ATP-binding</keyword>
<dbReference type="InterPro" id="IPR011123">
    <property type="entry name" value="Y_Y_Y"/>
</dbReference>
<evidence type="ECO:0000256" key="7">
    <source>
        <dbReference type="ARBA" id="ARBA00022840"/>
    </source>
</evidence>
<dbReference type="InterPro" id="IPR018062">
    <property type="entry name" value="HTH_AraC-typ_CS"/>
</dbReference>
<dbReference type="Gene3D" id="2.60.40.10">
    <property type="entry name" value="Immunoglobulins"/>
    <property type="match status" value="1"/>
</dbReference>
<dbReference type="Gene3D" id="1.10.10.60">
    <property type="entry name" value="Homeodomain-like"/>
    <property type="match status" value="1"/>
</dbReference>
<organism evidence="16 17">
    <name type="scientific">Flagellimonas pacifica</name>
    <dbReference type="NCBI Taxonomy" id="1247520"/>
    <lineage>
        <taxon>Bacteria</taxon>
        <taxon>Pseudomonadati</taxon>
        <taxon>Bacteroidota</taxon>
        <taxon>Flavobacteriia</taxon>
        <taxon>Flavobacteriales</taxon>
        <taxon>Flavobacteriaceae</taxon>
        <taxon>Flagellimonas</taxon>
    </lineage>
</organism>
<reference evidence="17" key="1">
    <citation type="submission" date="2017-09" db="EMBL/GenBank/DDBJ databases">
        <authorList>
            <person name="Varghese N."/>
            <person name="Submissions S."/>
        </authorList>
    </citation>
    <scope>NUCLEOTIDE SEQUENCE [LARGE SCALE GENOMIC DNA]</scope>
    <source>
        <strain evidence="17">DSM 25885</strain>
    </source>
</reference>
<dbReference type="EC" id="2.7.13.3" evidence="2"/>
<dbReference type="Pfam" id="PF12833">
    <property type="entry name" value="HTH_18"/>
    <property type="match status" value="1"/>
</dbReference>
<evidence type="ECO:0000256" key="1">
    <source>
        <dbReference type="ARBA" id="ARBA00000085"/>
    </source>
</evidence>
<dbReference type="SMART" id="SM00388">
    <property type="entry name" value="HisKA"/>
    <property type="match status" value="1"/>
</dbReference>
<dbReference type="FunFam" id="3.30.565.10:FF:000037">
    <property type="entry name" value="Hybrid sensor histidine kinase/response regulator"/>
    <property type="match status" value="1"/>
</dbReference>
<dbReference type="PANTHER" id="PTHR43547">
    <property type="entry name" value="TWO-COMPONENT HISTIDINE KINASE"/>
    <property type="match status" value="1"/>
</dbReference>
<dbReference type="GO" id="GO:0005524">
    <property type="term" value="F:ATP binding"/>
    <property type="evidence" value="ECO:0007669"/>
    <property type="project" value="UniProtKB-KW"/>
</dbReference>
<proteinExistence type="predicted"/>
<dbReference type="Gene3D" id="3.40.50.2300">
    <property type="match status" value="1"/>
</dbReference>
<dbReference type="InterPro" id="IPR003661">
    <property type="entry name" value="HisK_dim/P_dom"/>
</dbReference>
<dbReference type="OrthoDB" id="358279at2"/>
<dbReference type="Pfam" id="PF02518">
    <property type="entry name" value="HATPase_c"/>
    <property type="match status" value="1"/>
</dbReference>
<evidence type="ECO:0000256" key="12">
    <source>
        <dbReference type="PROSITE-ProRule" id="PRU00169"/>
    </source>
</evidence>
<evidence type="ECO:0000259" key="15">
    <source>
        <dbReference type="PROSITE" id="PS50110"/>
    </source>
</evidence>
<sequence length="1359" mass="154678">MKYLSPFSFKTLTITLALVMFGSAGMQMFGQDQGNFKSLVPSHNNKQFFVSNIAQGALGNIWMSAINGILIYNGYSFSLIDNKSIFPTIQKDDRIDFIINDNSKNIWIITRDGLLAKYDAQLGQFERFNHKLKKSIEKIRPNGKQVWMASKEGIIYKYHNQKFDSITTIPNINMADNTVNNLDFDKNDNVYVGTTKGKIYKYSVQSGRQTEIIGPFTDYPGGIVLKMDSENRLWIGTEANGLHIYDIAQQKIISGGFFKGDIENLSSSLFLNLYLDGSKNIWAGTDGNGLYKIDSKTGQVKVFKKNYFDEFSIESNTILDVSEDNHKNIWLVTKYGNLNIIPNTNKNINYHTGSENNIPMRVLSVLKARDKSLWIGTDGAGLTRIGNNGMAKQYFNDAKNNFYVQSMIEDDKADLLFGTYRNGLWHHSSNTNTFKALPVKNSKGQIAKDIRVLYKDSKNRIWVGSNVSLNIYDSNQKLLATFGNNENGLQGVIAESITEDKTGTLWIGQYNGGLFKFIENNDNIEHSFFENFKADSKENISRVISMSPGGDDKIWLIDEHNKLATFNTQTNTFSNFEHIGAIRDFNFIAINYIDKNNIWASIYNAIVHLDSETQTTEIYYSSDGLPNGNFMSNSTFKDSDGQLYFGNTKGVTYFYPHELTKTPSNPKLMVYDIEVLNKPAKDLLPKQIKSEVFNLNNLDLAYNQSSFSIRFAAIDNILNHNYSYSYKLIGFDDEWKNSYTEGLATYTNVPPGKYTLEIKGHEMNDLSKSFGKTIAISIAQPFWNKPLAHIIYGTFLVLLAFGIIKWYRLRKKLLINKIIRTKEQDLHNAKIDFFTKMSHEIQTPITLILGPIEDMLKRAELNGNMLLKERLNIISNNAGRLSRIARELTLIRNKEASKLRLLVSRNNLYLDITSICMSFKEIARNKQIDFSINCPKNLNNAWYDKEKLEHILYNLLSNAFKYTPVEGNVQLSVSPIVKKSIIKISVSDSGQGIQKDELDKIFKIFYRSGNNRKAKGAGIGLALTKELVTLHKGKIKVHSIPNEGTTFTIKIPIAEKSYKDEEKIAIDNQKTETKLNDDEKTLQEPITNSGRKSILIVEDNFELQQFLKELLSSQYNILLADNGEEGFYHAKNNVPDLIISDIMMPQMDGIEMCKELNKHNLTKHIPIVLLTAKNSTKAKIEGLKTGAVEFINKPFNTKELLLKVNNILLSKEHIISKYRKELINRPQFSQSKSQDEIFLENLVTNINKHIKDPEFKVQQLAESLNMSYSSLYRKCLNVTGVSVIDFTREIRLKKGAVLLVKFGYSISEAAHLVGFNDPKYFSKSFKNQFGTTPKDFKKSADTEENIEKYLSKYHIDSTI</sequence>
<keyword evidence="9" id="KW-0805">Transcription regulation</keyword>
<dbReference type="SUPFAM" id="SSF52172">
    <property type="entry name" value="CheY-like"/>
    <property type="match status" value="1"/>
</dbReference>
<feature type="modified residue" description="4-aspartylphosphate" evidence="12">
    <location>
        <position position="1141"/>
    </location>
</feature>
<dbReference type="EMBL" id="OBEH01000003">
    <property type="protein sequence ID" value="SNZ00425.1"/>
    <property type="molecule type" value="Genomic_DNA"/>
</dbReference>
<comment type="catalytic activity">
    <reaction evidence="1">
        <text>ATP + protein L-histidine = ADP + protein N-phospho-L-histidine.</text>
        <dbReference type="EC" id="2.7.13.3"/>
    </reaction>
</comment>
<evidence type="ECO:0000256" key="6">
    <source>
        <dbReference type="ARBA" id="ARBA00022777"/>
    </source>
</evidence>
<dbReference type="Gene3D" id="1.10.287.130">
    <property type="match status" value="1"/>
</dbReference>
<dbReference type="InterPro" id="IPR036097">
    <property type="entry name" value="HisK_dim/P_sf"/>
</dbReference>
<keyword evidence="17" id="KW-1185">Reference proteome</keyword>
<dbReference type="PROSITE" id="PS50110">
    <property type="entry name" value="RESPONSE_REGULATORY"/>
    <property type="match status" value="1"/>
</dbReference>
<dbReference type="CDD" id="cd00082">
    <property type="entry name" value="HisKA"/>
    <property type="match status" value="1"/>
</dbReference>
<keyword evidence="3 12" id="KW-0597">Phosphoprotein</keyword>
<dbReference type="SUPFAM" id="SSF47384">
    <property type="entry name" value="Homodimeric domain of signal transducing histidine kinase"/>
    <property type="match status" value="1"/>
</dbReference>
<dbReference type="PANTHER" id="PTHR43547:SF2">
    <property type="entry name" value="HYBRID SIGNAL TRANSDUCTION HISTIDINE KINASE C"/>
    <property type="match status" value="1"/>
</dbReference>
<feature type="domain" description="Histidine kinase" evidence="14">
    <location>
        <begin position="836"/>
        <end position="1055"/>
    </location>
</feature>
<protein>
    <recommendedName>
        <fullName evidence="2">histidine kinase</fullName>
        <ecNumber evidence="2">2.7.13.3</ecNumber>
    </recommendedName>
</protein>
<dbReference type="SMART" id="SM00387">
    <property type="entry name" value="HATPase_c"/>
    <property type="match status" value="1"/>
</dbReference>
<dbReference type="RefSeq" id="WP_097045892.1">
    <property type="nucleotide sequence ID" value="NZ_OBEH01000003.1"/>
</dbReference>
<dbReference type="InterPro" id="IPR009057">
    <property type="entry name" value="Homeodomain-like_sf"/>
</dbReference>
<dbReference type="Proteomes" id="UP000219048">
    <property type="component" value="Unassembled WGS sequence"/>
</dbReference>
<feature type="domain" description="Response regulatory" evidence="15">
    <location>
        <begin position="1093"/>
        <end position="1208"/>
    </location>
</feature>
<evidence type="ECO:0000256" key="10">
    <source>
        <dbReference type="ARBA" id="ARBA00023125"/>
    </source>
</evidence>
<dbReference type="Gene3D" id="3.30.565.10">
    <property type="entry name" value="Histidine kinase-like ATPase, C-terminal domain"/>
    <property type="match status" value="1"/>
</dbReference>
<evidence type="ECO:0000313" key="17">
    <source>
        <dbReference type="Proteomes" id="UP000219048"/>
    </source>
</evidence>
<name>A0A285MTB0_9FLAO</name>
<dbReference type="PROSITE" id="PS01124">
    <property type="entry name" value="HTH_ARAC_FAMILY_2"/>
    <property type="match status" value="1"/>
</dbReference>
<evidence type="ECO:0000256" key="4">
    <source>
        <dbReference type="ARBA" id="ARBA00022679"/>
    </source>
</evidence>
<evidence type="ECO:0000259" key="14">
    <source>
        <dbReference type="PROSITE" id="PS50109"/>
    </source>
</evidence>
<keyword evidence="4" id="KW-0808">Transferase</keyword>
<evidence type="ECO:0000256" key="8">
    <source>
        <dbReference type="ARBA" id="ARBA00023012"/>
    </source>
</evidence>
<gene>
    <name evidence="16" type="ORF">SAMN06265377_2249</name>
</gene>
<evidence type="ECO:0000313" key="16">
    <source>
        <dbReference type="EMBL" id="SNZ00425.1"/>
    </source>
</evidence>
<keyword evidence="11" id="KW-0804">Transcription</keyword>
<evidence type="ECO:0000256" key="5">
    <source>
        <dbReference type="ARBA" id="ARBA00022741"/>
    </source>
</evidence>
<dbReference type="GO" id="GO:0003700">
    <property type="term" value="F:DNA-binding transcription factor activity"/>
    <property type="evidence" value="ECO:0007669"/>
    <property type="project" value="InterPro"/>
</dbReference>
<dbReference type="InterPro" id="IPR011006">
    <property type="entry name" value="CheY-like_superfamily"/>
</dbReference>
<dbReference type="SUPFAM" id="SSF46689">
    <property type="entry name" value="Homeodomain-like"/>
    <property type="match status" value="1"/>
</dbReference>
<dbReference type="SUPFAM" id="SSF63829">
    <property type="entry name" value="Calcium-dependent phosphotriesterase"/>
    <property type="match status" value="3"/>
</dbReference>
<dbReference type="InterPro" id="IPR001789">
    <property type="entry name" value="Sig_transdc_resp-reg_receiver"/>
</dbReference>
<dbReference type="PROSITE" id="PS00041">
    <property type="entry name" value="HTH_ARAC_FAMILY_1"/>
    <property type="match status" value="1"/>
</dbReference>
<dbReference type="SUPFAM" id="SSF55874">
    <property type="entry name" value="ATPase domain of HSP90 chaperone/DNA topoisomerase II/histidine kinase"/>
    <property type="match status" value="1"/>
</dbReference>
<evidence type="ECO:0000259" key="13">
    <source>
        <dbReference type="PROSITE" id="PS01124"/>
    </source>
</evidence>
<accession>A0A285MTB0</accession>
<dbReference type="InterPro" id="IPR036890">
    <property type="entry name" value="HATPase_C_sf"/>
</dbReference>
<dbReference type="SMART" id="SM00342">
    <property type="entry name" value="HTH_ARAC"/>
    <property type="match status" value="1"/>
</dbReference>
<keyword evidence="6 16" id="KW-0418">Kinase</keyword>
<feature type="domain" description="HTH araC/xylS-type" evidence="13">
    <location>
        <begin position="1240"/>
        <end position="1339"/>
    </location>
</feature>
<dbReference type="InterPro" id="IPR018060">
    <property type="entry name" value="HTH_AraC"/>
</dbReference>
<dbReference type="Pfam" id="PF00072">
    <property type="entry name" value="Response_reg"/>
    <property type="match status" value="1"/>
</dbReference>
<keyword evidence="8" id="KW-0902">Two-component regulatory system</keyword>
<dbReference type="SMART" id="SM00448">
    <property type="entry name" value="REC"/>
    <property type="match status" value="1"/>
</dbReference>